<keyword evidence="6" id="KW-0408">Iron</keyword>
<dbReference type="PANTHER" id="PTHR12907">
    <property type="entry name" value="EGL NINE HOMOLOG-RELATED"/>
    <property type="match status" value="1"/>
</dbReference>
<evidence type="ECO:0000313" key="8">
    <source>
        <dbReference type="EMBL" id="MBL0741621.1"/>
    </source>
</evidence>
<reference evidence="8 9" key="1">
    <citation type="submission" date="2021-01" db="EMBL/GenBank/DDBJ databases">
        <title>Chryseolinea sp. Jin1 Genome sequencing and assembly.</title>
        <authorList>
            <person name="Kim I."/>
        </authorList>
    </citation>
    <scope>NUCLEOTIDE SEQUENCE [LARGE SCALE GENOMIC DNA]</scope>
    <source>
        <strain evidence="8 9">Jin1</strain>
    </source>
</reference>
<evidence type="ECO:0000313" key="9">
    <source>
        <dbReference type="Proteomes" id="UP000613030"/>
    </source>
</evidence>
<comment type="cofactor">
    <cofactor evidence="1">
        <name>L-ascorbate</name>
        <dbReference type="ChEBI" id="CHEBI:38290"/>
    </cofactor>
</comment>
<keyword evidence="4" id="KW-0223">Dioxygenase</keyword>
<dbReference type="InterPro" id="IPR005123">
    <property type="entry name" value="Oxoglu/Fe-dep_dioxygenase_dom"/>
</dbReference>
<dbReference type="Pfam" id="PF13640">
    <property type="entry name" value="2OG-FeII_Oxy_3"/>
    <property type="match status" value="1"/>
</dbReference>
<dbReference type="RefSeq" id="WP_202008992.1">
    <property type="nucleotide sequence ID" value="NZ_JAERRB010000003.1"/>
</dbReference>
<dbReference type="PANTHER" id="PTHR12907:SF26">
    <property type="entry name" value="HIF PROLYL HYDROXYLASE, ISOFORM C"/>
    <property type="match status" value="1"/>
</dbReference>
<keyword evidence="3" id="KW-0847">Vitamin C</keyword>
<name>A0ABS1KTJ3_9BACT</name>
<comment type="caution">
    <text evidence="8">The sequence shown here is derived from an EMBL/GenBank/DDBJ whole genome shotgun (WGS) entry which is preliminary data.</text>
</comment>
<gene>
    <name evidence="8" type="ORF">JI741_10350</name>
</gene>
<evidence type="ECO:0000259" key="7">
    <source>
        <dbReference type="PROSITE" id="PS51471"/>
    </source>
</evidence>
<keyword evidence="5" id="KW-0560">Oxidoreductase</keyword>
<evidence type="ECO:0000256" key="4">
    <source>
        <dbReference type="ARBA" id="ARBA00022964"/>
    </source>
</evidence>
<accession>A0ABS1KTJ3</accession>
<dbReference type="InterPro" id="IPR044862">
    <property type="entry name" value="Pro_4_hyd_alph_FE2OG_OXY"/>
</dbReference>
<proteinExistence type="predicted"/>
<dbReference type="PROSITE" id="PS51471">
    <property type="entry name" value="FE2OG_OXY"/>
    <property type="match status" value="1"/>
</dbReference>
<dbReference type="InterPro" id="IPR051559">
    <property type="entry name" value="HIF_prolyl_hydroxylases"/>
</dbReference>
<evidence type="ECO:0000256" key="2">
    <source>
        <dbReference type="ARBA" id="ARBA00022723"/>
    </source>
</evidence>
<keyword evidence="2" id="KW-0479">Metal-binding</keyword>
<evidence type="ECO:0000256" key="6">
    <source>
        <dbReference type="ARBA" id="ARBA00023004"/>
    </source>
</evidence>
<dbReference type="EMBL" id="JAERRB010000003">
    <property type="protein sequence ID" value="MBL0741621.1"/>
    <property type="molecule type" value="Genomic_DNA"/>
</dbReference>
<evidence type="ECO:0000256" key="5">
    <source>
        <dbReference type="ARBA" id="ARBA00023002"/>
    </source>
</evidence>
<evidence type="ECO:0000256" key="3">
    <source>
        <dbReference type="ARBA" id="ARBA00022896"/>
    </source>
</evidence>
<dbReference type="SMART" id="SM00702">
    <property type="entry name" value="P4Hc"/>
    <property type="match status" value="1"/>
</dbReference>
<protein>
    <submittedName>
        <fullName evidence="8">2OG-Fe(II) oxygenase</fullName>
    </submittedName>
</protein>
<evidence type="ECO:0000256" key="1">
    <source>
        <dbReference type="ARBA" id="ARBA00001961"/>
    </source>
</evidence>
<organism evidence="8 9">
    <name type="scientific">Chryseolinea lacunae</name>
    <dbReference type="NCBI Taxonomy" id="2801331"/>
    <lineage>
        <taxon>Bacteria</taxon>
        <taxon>Pseudomonadati</taxon>
        <taxon>Bacteroidota</taxon>
        <taxon>Cytophagia</taxon>
        <taxon>Cytophagales</taxon>
        <taxon>Fulvivirgaceae</taxon>
        <taxon>Chryseolinea</taxon>
    </lineage>
</organism>
<dbReference type="InterPro" id="IPR006620">
    <property type="entry name" value="Pro_4_hyd_alph"/>
</dbReference>
<dbReference type="Gene3D" id="2.60.120.620">
    <property type="entry name" value="q2cbj1_9rhob like domain"/>
    <property type="match status" value="1"/>
</dbReference>
<feature type="domain" description="Fe2OG dioxygenase" evidence="7">
    <location>
        <begin position="97"/>
        <end position="196"/>
    </location>
</feature>
<sequence length="203" mass="23164">MNSQFNAIADGLAENGYAVIDNFLSPDEVTAIVTLDAFREGMAHFKKAGIGKDHGLQINEAIRGDYIQWLDKNTSPAPVLAYLDKLNQLVLFLNQSLFLSLKDYEVHLTVYPAGAYYKRHLDQFKKNDHRRLSVICYLNKDWTENEGGQLRMHLDKETLDTLPVAGRLVCFRSDQIEHEVLPATRERLSLTGWMLDQLADVRI</sequence>
<dbReference type="Proteomes" id="UP000613030">
    <property type="component" value="Unassembled WGS sequence"/>
</dbReference>
<keyword evidence="9" id="KW-1185">Reference proteome</keyword>